<dbReference type="Pfam" id="PF00672">
    <property type="entry name" value="HAMP"/>
    <property type="match status" value="1"/>
</dbReference>
<keyword evidence="4 6" id="KW-0807">Transducer</keyword>
<dbReference type="Gene3D" id="1.10.287.950">
    <property type="entry name" value="Methyl-accepting chemotaxis protein"/>
    <property type="match status" value="1"/>
</dbReference>
<keyword evidence="11" id="KW-1185">Reference proteome</keyword>
<gene>
    <name evidence="10" type="primary">txxe 3606</name>
    <name evidence="10" type="ORF">TXXE_18890</name>
</gene>
<keyword evidence="2" id="KW-1003">Cell membrane</keyword>
<evidence type="ECO:0000256" key="2">
    <source>
        <dbReference type="ARBA" id="ARBA00022475"/>
    </source>
</evidence>
<feature type="transmembrane region" description="Helical" evidence="7">
    <location>
        <begin position="286"/>
        <end position="310"/>
    </location>
</feature>
<comment type="similarity">
    <text evidence="5">Belongs to the methyl-accepting chemotaxis (MCP) protein family.</text>
</comment>
<dbReference type="InterPro" id="IPR003660">
    <property type="entry name" value="HAMP_dom"/>
</dbReference>
<dbReference type="RefSeq" id="WP_213486734.1">
    <property type="nucleotide sequence ID" value="NZ_CAJRAY010000097.1"/>
</dbReference>
<comment type="subcellular location">
    <subcellularLocation>
        <location evidence="1">Cell membrane</location>
    </subcellularLocation>
</comment>
<dbReference type="SMART" id="SM00304">
    <property type="entry name" value="HAMP"/>
    <property type="match status" value="1"/>
</dbReference>
<evidence type="ECO:0000256" key="3">
    <source>
        <dbReference type="ARBA" id="ARBA00023136"/>
    </source>
</evidence>
<dbReference type="PANTHER" id="PTHR32089:SF112">
    <property type="entry name" value="LYSOZYME-LIKE PROTEIN-RELATED"/>
    <property type="match status" value="1"/>
</dbReference>
<evidence type="ECO:0000313" key="10">
    <source>
        <dbReference type="EMBL" id="CAG5092840.1"/>
    </source>
</evidence>
<dbReference type="EMBL" id="CAJRAY010000097">
    <property type="protein sequence ID" value="CAG5092840.1"/>
    <property type="molecule type" value="Genomic_DNA"/>
</dbReference>
<evidence type="ECO:0000256" key="7">
    <source>
        <dbReference type="SAM" id="Phobius"/>
    </source>
</evidence>
<keyword evidence="7" id="KW-0812">Transmembrane</keyword>
<dbReference type="CDD" id="cd06225">
    <property type="entry name" value="HAMP"/>
    <property type="match status" value="1"/>
</dbReference>
<dbReference type="Pfam" id="PF00015">
    <property type="entry name" value="MCPsignal"/>
    <property type="match status" value="1"/>
</dbReference>
<accession>A0ABM8V964</accession>
<evidence type="ECO:0000256" key="6">
    <source>
        <dbReference type="PROSITE-ProRule" id="PRU00284"/>
    </source>
</evidence>
<dbReference type="InterPro" id="IPR004089">
    <property type="entry name" value="MCPsignal_dom"/>
</dbReference>
<evidence type="ECO:0000259" key="9">
    <source>
        <dbReference type="PROSITE" id="PS50885"/>
    </source>
</evidence>
<dbReference type="SUPFAM" id="SSF58104">
    <property type="entry name" value="Methyl-accepting chemotaxis protein (MCP) signaling domain"/>
    <property type="match status" value="1"/>
</dbReference>
<keyword evidence="7" id="KW-1133">Transmembrane helix</keyword>
<evidence type="ECO:0000313" key="11">
    <source>
        <dbReference type="Proteomes" id="UP000681526"/>
    </source>
</evidence>
<dbReference type="PROSITE" id="PS50111">
    <property type="entry name" value="CHEMOTAXIS_TRANSDUC_2"/>
    <property type="match status" value="1"/>
</dbReference>
<sequence length="665" mass="70903">MSVNRSMFHSVGMKLFILIFCAILLCVLALGWFSYSRSKRAIETEVAEANRITARQTAEKLDVVLTGYAQKLKQVIADADFIRMLNAYNQSGDAAEIASLAQTLGTRLSAAAMTDLSIKQIALITEREGRPVLASDASADAEGFRDPAVSQRVRDGQGKPVWFADAGGPGGSIRLYVGMAYEMNVMHELYMEIDPYVIEKRVQSTDFGDGRIYVVAPDRTIVYATESGLAGKPYPYDLPEYDSAITRIDGQAMLSVQGVVESNGWQIVSHIPLASLMENVRAIRDITLLMSVAAVAAAGLIGFIVMRMIGRPLGELKALMTEGKKGNLTVRSTIRRKDEIGQVADSFNWMMEEITALVQSANQSAQAVLETSAALAQAARQTEDAAGTIAAATGEIASGAASLATASEQGADIADEIGAQVQTVVASNEEMKRAASEAEEAGAAGTGHMTALTGNTNRMEAITRSMAEKVGRLADSAGSIRNILEMLIRMNAQTNILSLNAGIEAARAGSAGKGFMVVADEIRGLAEQSRQSIAVAGEIIGTIQHEIRETVEALSEAHPVFREQIEAVKEAHRLFRAVQTNMNAFLGRLEAATASIRRLEQVQSAMAGTMSEVSSVAQQAAAVSGDVASLSREQLGVSAGLVELSNRLESVSDQLKASLSRFTVS</sequence>
<proteinExistence type="inferred from homology"/>
<dbReference type="Gene3D" id="6.10.340.10">
    <property type="match status" value="1"/>
</dbReference>
<evidence type="ECO:0000256" key="5">
    <source>
        <dbReference type="ARBA" id="ARBA00029447"/>
    </source>
</evidence>
<evidence type="ECO:0000259" key="8">
    <source>
        <dbReference type="PROSITE" id="PS50111"/>
    </source>
</evidence>
<keyword evidence="3 7" id="KW-0472">Membrane</keyword>
<protein>
    <submittedName>
        <fullName evidence="10">Methyl-accepting chemotaxis sensory transducer</fullName>
    </submittedName>
</protein>
<name>A0ABM8V964_THEXY</name>
<evidence type="ECO:0000256" key="4">
    <source>
        <dbReference type="ARBA" id="ARBA00023224"/>
    </source>
</evidence>
<organism evidence="10 11">
    <name type="scientific">Thermobacillus xylanilyticus</name>
    <dbReference type="NCBI Taxonomy" id="76633"/>
    <lineage>
        <taxon>Bacteria</taxon>
        <taxon>Bacillati</taxon>
        <taxon>Bacillota</taxon>
        <taxon>Bacilli</taxon>
        <taxon>Bacillales</taxon>
        <taxon>Paenibacillaceae</taxon>
        <taxon>Thermobacillus</taxon>
    </lineage>
</organism>
<feature type="domain" description="HAMP" evidence="9">
    <location>
        <begin position="307"/>
        <end position="359"/>
    </location>
</feature>
<dbReference type="PROSITE" id="PS50885">
    <property type="entry name" value="HAMP"/>
    <property type="match status" value="1"/>
</dbReference>
<evidence type="ECO:0000256" key="1">
    <source>
        <dbReference type="ARBA" id="ARBA00004236"/>
    </source>
</evidence>
<dbReference type="SMART" id="SM00283">
    <property type="entry name" value="MA"/>
    <property type="match status" value="1"/>
</dbReference>
<dbReference type="PANTHER" id="PTHR32089">
    <property type="entry name" value="METHYL-ACCEPTING CHEMOTAXIS PROTEIN MCPB"/>
    <property type="match status" value="1"/>
</dbReference>
<comment type="caution">
    <text evidence="10">The sequence shown here is derived from an EMBL/GenBank/DDBJ whole genome shotgun (WGS) entry which is preliminary data.</text>
</comment>
<reference evidence="10 11" key="1">
    <citation type="submission" date="2021-04" db="EMBL/GenBank/DDBJ databases">
        <authorList>
            <person name="Rakotoarivonina H."/>
        </authorList>
    </citation>
    <scope>NUCLEOTIDE SEQUENCE [LARGE SCALE GENOMIC DNA]</scope>
    <source>
        <strain evidence="10 11">XE</strain>
    </source>
</reference>
<dbReference type="Proteomes" id="UP000681526">
    <property type="component" value="Unassembled WGS sequence"/>
</dbReference>
<feature type="domain" description="Methyl-accepting transducer" evidence="8">
    <location>
        <begin position="378"/>
        <end position="628"/>
    </location>
</feature>